<keyword evidence="1" id="KW-0732">Signal</keyword>
<proteinExistence type="predicted"/>
<dbReference type="EMBL" id="CP163443">
    <property type="protein sequence ID" value="XDQ53441.1"/>
    <property type="molecule type" value="Genomic_DNA"/>
</dbReference>
<feature type="signal peptide" evidence="1">
    <location>
        <begin position="1"/>
        <end position="25"/>
    </location>
</feature>
<feature type="chain" id="PRO_5044335190" description="ATP-binding protein" evidence="1">
    <location>
        <begin position="26"/>
        <end position="106"/>
    </location>
</feature>
<organism evidence="2">
    <name type="scientific">Streptomyces sp. R41</name>
    <dbReference type="NCBI Taxonomy" id="3238632"/>
    <lineage>
        <taxon>Bacteria</taxon>
        <taxon>Bacillati</taxon>
        <taxon>Actinomycetota</taxon>
        <taxon>Actinomycetes</taxon>
        <taxon>Kitasatosporales</taxon>
        <taxon>Streptomycetaceae</taxon>
        <taxon>Streptomyces</taxon>
    </lineage>
</organism>
<accession>A0AB39RFX6</accession>
<gene>
    <name evidence="2" type="ORF">AB5J53_18100</name>
</gene>
<protein>
    <recommendedName>
        <fullName evidence="3">ATP-binding protein</fullName>
    </recommendedName>
</protein>
<evidence type="ECO:0008006" key="3">
    <source>
        <dbReference type="Google" id="ProtNLM"/>
    </source>
</evidence>
<name>A0AB39RFX6_9ACTN</name>
<dbReference type="RefSeq" id="WP_369246694.1">
    <property type="nucleotide sequence ID" value="NZ_CP163443.1"/>
</dbReference>
<reference evidence="2" key="1">
    <citation type="submission" date="2024-07" db="EMBL/GenBank/DDBJ databases">
        <authorList>
            <person name="Yu S.T."/>
        </authorList>
    </citation>
    <scope>NUCLEOTIDE SEQUENCE</scope>
    <source>
        <strain evidence="2">R41</strain>
    </source>
</reference>
<dbReference type="AlphaFoldDB" id="A0AB39RFX6"/>
<evidence type="ECO:0000256" key="1">
    <source>
        <dbReference type="SAM" id="SignalP"/>
    </source>
</evidence>
<sequence length="106" mass="10280">MKTLKAAAVVAGSLAIAGVTVPAVAADMPAQGLVDSGMMVASSAPTAAKVSTGYMGNNVQQVAQDVKDTVKQSGVVKTPVVGGTLPKPALPGLGDGRLLGGLPVGK</sequence>
<evidence type="ECO:0000313" key="2">
    <source>
        <dbReference type="EMBL" id="XDQ53441.1"/>
    </source>
</evidence>